<evidence type="ECO:0000313" key="3">
    <source>
        <dbReference type="Proteomes" id="UP000014136"/>
    </source>
</evidence>
<dbReference type="AlphaFoldDB" id="S0NRB0"/>
<keyword evidence="1" id="KW-1133">Transmembrane helix</keyword>
<proteinExistence type="predicted"/>
<feature type="transmembrane region" description="Helical" evidence="1">
    <location>
        <begin position="37"/>
        <end position="55"/>
    </location>
</feature>
<feature type="transmembrane region" description="Helical" evidence="1">
    <location>
        <begin position="62"/>
        <end position="84"/>
    </location>
</feature>
<comment type="caution">
    <text evidence="2">The sequence shown here is derived from an EMBL/GenBank/DDBJ whole genome shotgun (WGS) entry which is preliminary data.</text>
</comment>
<protein>
    <recommendedName>
        <fullName evidence="4">Integral membrane protein</fullName>
    </recommendedName>
</protein>
<dbReference type="RefSeq" id="WP_016174336.1">
    <property type="nucleotide sequence ID" value="NZ_KE136389.1"/>
</dbReference>
<organism evidence="2 3">
    <name type="scientific">Enterococcus saccharolyticus subsp. saccharolyticus ATCC 43076</name>
    <dbReference type="NCBI Taxonomy" id="1139996"/>
    <lineage>
        <taxon>Bacteria</taxon>
        <taxon>Bacillati</taxon>
        <taxon>Bacillota</taxon>
        <taxon>Bacilli</taxon>
        <taxon>Lactobacillales</taxon>
        <taxon>Enterococcaceae</taxon>
        <taxon>Enterococcus</taxon>
    </lineage>
</organism>
<keyword evidence="3" id="KW-1185">Reference proteome</keyword>
<name>S0NRB0_9ENTE</name>
<gene>
    <name evidence="2" type="ORF">OMQ_00528</name>
</gene>
<feature type="transmembrane region" description="Helical" evidence="1">
    <location>
        <begin position="7"/>
        <end position="25"/>
    </location>
</feature>
<dbReference type="PATRIC" id="fig|1139996.3.peg.521"/>
<dbReference type="EMBL" id="AHYT01000002">
    <property type="protein sequence ID" value="EOT29838.1"/>
    <property type="molecule type" value="Genomic_DNA"/>
</dbReference>
<dbReference type="STRING" id="41997.RV16_GL000365"/>
<dbReference type="OrthoDB" id="2146485at2"/>
<feature type="transmembrane region" description="Helical" evidence="1">
    <location>
        <begin position="90"/>
        <end position="110"/>
    </location>
</feature>
<accession>S0NRB0</accession>
<reference evidence="2 3" key="1">
    <citation type="submission" date="2013-03" db="EMBL/GenBank/DDBJ databases">
        <title>The Genome Sequence of Enterococcus saccharolyticus ATCC_43076 (Illumina only assembly).</title>
        <authorList>
            <consortium name="The Broad Institute Genomics Platform"/>
            <consortium name="The Broad Institute Genome Sequencing Center for Infectious Disease"/>
            <person name="Earl A."/>
            <person name="Russ C."/>
            <person name="Gilmore M."/>
            <person name="Surin D."/>
            <person name="Walker B."/>
            <person name="Young S."/>
            <person name="Zeng Q."/>
            <person name="Gargeya S."/>
            <person name="Fitzgerald M."/>
            <person name="Haas B."/>
            <person name="Abouelleil A."/>
            <person name="Allen A.W."/>
            <person name="Alvarado L."/>
            <person name="Arachchi H.M."/>
            <person name="Berlin A.M."/>
            <person name="Chapman S.B."/>
            <person name="Gainer-Dewar J."/>
            <person name="Goldberg J."/>
            <person name="Griggs A."/>
            <person name="Gujja S."/>
            <person name="Hansen M."/>
            <person name="Howarth C."/>
            <person name="Imamovic A."/>
            <person name="Ireland A."/>
            <person name="Larimer J."/>
            <person name="McCowan C."/>
            <person name="Murphy C."/>
            <person name="Pearson M."/>
            <person name="Poon T.W."/>
            <person name="Priest M."/>
            <person name="Roberts A."/>
            <person name="Saif S."/>
            <person name="Shea T."/>
            <person name="Sisk P."/>
            <person name="Sykes S."/>
            <person name="Wortman J."/>
            <person name="Nusbaum C."/>
            <person name="Birren B."/>
        </authorList>
    </citation>
    <scope>NUCLEOTIDE SEQUENCE [LARGE SCALE GENOMIC DNA]</scope>
    <source>
        <strain evidence="2 3">ATCC 43076</strain>
    </source>
</reference>
<dbReference type="HOGENOM" id="CLU_132625_2_1_9"/>
<evidence type="ECO:0000256" key="1">
    <source>
        <dbReference type="SAM" id="Phobius"/>
    </source>
</evidence>
<evidence type="ECO:0008006" key="4">
    <source>
        <dbReference type="Google" id="ProtNLM"/>
    </source>
</evidence>
<keyword evidence="1" id="KW-0472">Membrane</keyword>
<dbReference type="Proteomes" id="UP000014136">
    <property type="component" value="Unassembled WGS sequence"/>
</dbReference>
<sequence>MIPKTVIRYVVSSVFLFIFQVIYHQFSHGVSSPELRYVWLVPIVGLIIWWIVATVKYVKLPFLYHAGIIILINGLILQGILAIAGSDSPYLLFYFIVSFLCILVGFLSVFTKKSERGNV</sequence>
<evidence type="ECO:0000313" key="2">
    <source>
        <dbReference type="EMBL" id="EOT29838.1"/>
    </source>
</evidence>
<keyword evidence="1" id="KW-0812">Transmembrane</keyword>